<dbReference type="EMBL" id="GBRH01264499">
    <property type="protein sequence ID" value="JAD33396.1"/>
    <property type="molecule type" value="Transcribed_RNA"/>
</dbReference>
<organism evidence="1">
    <name type="scientific">Arundo donax</name>
    <name type="common">Giant reed</name>
    <name type="synonym">Donax arundinaceus</name>
    <dbReference type="NCBI Taxonomy" id="35708"/>
    <lineage>
        <taxon>Eukaryota</taxon>
        <taxon>Viridiplantae</taxon>
        <taxon>Streptophyta</taxon>
        <taxon>Embryophyta</taxon>
        <taxon>Tracheophyta</taxon>
        <taxon>Spermatophyta</taxon>
        <taxon>Magnoliopsida</taxon>
        <taxon>Liliopsida</taxon>
        <taxon>Poales</taxon>
        <taxon>Poaceae</taxon>
        <taxon>PACMAD clade</taxon>
        <taxon>Arundinoideae</taxon>
        <taxon>Arundineae</taxon>
        <taxon>Arundo</taxon>
    </lineage>
</organism>
<accession>A0A0A9TA26</accession>
<reference evidence="1" key="2">
    <citation type="journal article" date="2015" name="Data Brief">
        <title>Shoot transcriptome of the giant reed, Arundo donax.</title>
        <authorList>
            <person name="Barrero R.A."/>
            <person name="Guerrero F.D."/>
            <person name="Moolhuijzen P."/>
            <person name="Goolsby J.A."/>
            <person name="Tidwell J."/>
            <person name="Bellgard S.E."/>
            <person name="Bellgard M.I."/>
        </authorList>
    </citation>
    <scope>NUCLEOTIDE SEQUENCE</scope>
    <source>
        <tissue evidence="1">Shoot tissue taken approximately 20 cm above the soil surface</tissue>
    </source>
</reference>
<dbReference type="AlphaFoldDB" id="A0A0A9TA26"/>
<reference evidence="1" key="1">
    <citation type="submission" date="2014-09" db="EMBL/GenBank/DDBJ databases">
        <authorList>
            <person name="Magalhaes I.L.F."/>
            <person name="Oliveira U."/>
            <person name="Santos F.R."/>
            <person name="Vidigal T.H.D.A."/>
            <person name="Brescovit A.D."/>
            <person name="Santos A.J."/>
        </authorList>
    </citation>
    <scope>NUCLEOTIDE SEQUENCE</scope>
    <source>
        <tissue evidence="1">Shoot tissue taken approximately 20 cm above the soil surface</tissue>
    </source>
</reference>
<protein>
    <submittedName>
        <fullName evidence="1">Uncharacterized protein</fullName>
    </submittedName>
</protein>
<proteinExistence type="predicted"/>
<sequence>MYLHYQQRRSHHFLLWGWHKRFIFR</sequence>
<evidence type="ECO:0000313" key="1">
    <source>
        <dbReference type="EMBL" id="JAD33396.1"/>
    </source>
</evidence>
<name>A0A0A9TA26_ARUDO</name>